<dbReference type="EMBL" id="AYKW01000014">
    <property type="protein sequence ID" value="PIL30534.1"/>
    <property type="molecule type" value="Genomic_DNA"/>
</dbReference>
<dbReference type="STRING" id="1077348.A0A2G8S9W3"/>
<sequence>MAFDTSRLVGSPEDLRKLIAQETQRHRRVIDDTTYAISRLQALHNSLAPVNALPAELLGLIFAQLLSQGDLIPKAPRHFSRRLQVDPPRGSRDILGAAAVCRYWRAVIIQNPWLWVSFPIHDRIGVKEFLARSKDLLVSLSLTRRFPSGEAPVLAPSAHRIRSLYISTDLADDIELLTAELSCPAPNLQELFVEYLPRISSVTGRIDLATRLPSMFNGEAPALRVLTYRGVPSPCKVMPSSLLYLQIGMVQDALPPVPALLRMLSNLPLLETLKIHGFWEFEEIAQHAVVHNDIALPKLGAIDLNLEPQEAPGILLSSLALPAHTDVSITSILEEGCSVANVLETVAPTLAPLCFSGFRGLQLFRDGYWRVQAYRVPDAFFDPPALEILCADVWGDAHSPWPGFLVDWPFDVSQIETLVLSHKQETYHPIGGGEPVQMDRTFDRWGNTFRELPALKTLRVMGTPTSELETLLDALLERTSDSADKVCPNLSSLEIFDVQFSNKAGALLLNVAASRAPVGTRVSTLERVELFNSKPCGVGLSLCHKIIPFGVELVIDEEIMSTVAPD</sequence>
<name>A0A2G8S9W3_9APHY</name>
<reference evidence="1 2" key="1">
    <citation type="journal article" date="2015" name="Sci. Rep.">
        <title>Chromosome-level genome map provides insights into diverse defense mechanisms in the medicinal fungus Ganoderma sinense.</title>
        <authorList>
            <person name="Zhu Y."/>
            <person name="Xu J."/>
            <person name="Sun C."/>
            <person name="Zhou S."/>
            <person name="Xu H."/>
            <person name="Nelson D.R."/>
            <person name="Qian J."/>
            <person name="Song J."/>
            <person name="Luo H."/>
            <person name="Xiang L."/>
            <person name="Li Y."/>
            <person name="Xu Z."/>
            <person name="Ji A."/>
            <person name="Wang L."/>
            <person name="Lu S."/>
            <person name="Hayward A."/>
            <person name="Sun W."/>
            <person name="Li X."/>
            <person name="Schwartz D.C."/>
            <person name="Wang Y."/>
            <person name="Chen S."/>
        </authorList>
    </citation>
    <scope>NUCLEOTIDE SEQUENCE [LARGE SCALE GENOMIC DNA]</scope>
    <source>
        <strain evidence="1 2">ZZ0214-1</strain>
    </source>
</reference>
<evidence type="ECO:0000313" key="2">
    <source>
        <dbReference type="Proteomes" id="UP000230002"/>
    </source>
</evidence>
<evidence type="ECO:0000313" key="1">
    <source>
        <dbReference type="EMBL" id="PIL30534.1"/>
    </source>
</evidence>
<comment type="caution">
    <text evidence="1">The sequence shown here is derived from an EMBL/GenBank/DDBJ whole genome shotgun (WGS) entry which is preliminary data.</text>
</comment>
<accession>A0A2G8S9W3</accession>
<dbReference type="AlphaFoldDB" id="A0A2G8S9W3"/>
<organism evidence="1 2">
    <name type="scientific">Ganoderma sinense ZZ0214-1</name>
    <dbReference type="NCBI Taxonomy" id="1077348"/>
    <lineage>
        <taxon>Eukaryota</taxon>
        <taxon>Fungi</taxon>
        <taxon>Dikarya</taxon>
        <taxon>Basidiomycota</taxon>
        <taxon>Agaricomycotina</taxon>
        <taxon>Agaricomycetes</taxon>
        <taxon>Polyporales</taxon>
        <taxon>Polyporaceae</taxon>
        <taxon>Ganoderma</taxon>
    </lineage>
</organism>
<protein>
    <submittedName>
        <fullName evidence="1">Uncharacterized protein</fullName>
    </submittedName>
</protein>
<keyword evidence="2" id="KW-1185">Reference proteome</keyword>
<gene>
    <name evidence="1" type="ORF">GSI_07234</name>
</gene>
<dbReference type="Gene3D" id="1.20.1280.50">
    <property type="match status" value="1"/>
</dbReference>
<dbReference type="OrthoDB" id="3353710at2759"/>
<proteinExistence type="predicted"/>
<dbReference type="SUPFAM" id="SSF52047">
    <property type="entry name" value="RNI-like"/>
    <property type="match status" value="1"/>
</dbReference>
<dbReference type="Proteomes" id="UP000230002">
    <property type="component" value="Unassembled WGS sequence"/>
</dbReference>